<proteinExistence type="predicted"/>
<comment type="caution">
    <text evidence="2">The sequence shown here is derived from an EMBL/GenBank/DDBJ whole genome shotgun (WGS) entry which is preliminary data.</text>
</comment>
<evidence type="ECO:0000313" key="3">
    <source>
        <dbReference type="Proteomes" id="UP000240009"/>
    </source>
</evidence>
<name>A0A2S8FNG0_9BACT</name>
<gene>
    <name evidence="2" type="ORF">C5Y96_11080</name>
</gene>
<dbReference type="Gene3D" id="3.20.20.140">
    <property type="entry name" value="Metal-dependent hydrolases"/>
    <property type="match status" value="1"/>
</dbReference>
<dbReference type="GO" id="GO:0016787">
    <property type="term" value="F:hydrolase activity"/>
    <property type="evidence" value="ECO:0007669"/>
    <property type="project" value="UniProtKB-KW"/>
</dbReference>
<dbReference type="Pfam" id="PF04909">
    <property type="entry name" value="Amidohydro_2"/>
    <property type="match status" value="1"/>
</dbReference>
<accession>A0A2S8FNG0</accession>
<dbReference type="PANTHER" id="PTHR43383">
    <property type="entry name" value="NODULIN 6"/>
    <property type="match status" value="1"/>
</dbReference>
<dbReference type="Proteomes" id="UP000240009">
    <property type="component" value="Unassembled WGS sequence"/>
</dbReference>
<evidence type="ECO:0000313" key="2">
    <source>
        <dbReference type="EMBL" id="PQO33384.1"/>
    </source>
</evidence>
<dbReference type="RefSeq" id="WP_105353105.1">
    <property type="nucleotide sequence ID" value="NZ_PUIA01000035.1"/>
</dbReference>
<dbReference type="AlphaFoldDB" id="A0A2S8FNG0"/>
<organism evidence="2 3">
    <name type="scientific">Blastopirellula marina</name>
    <dbReference type="NCBI Taxonomy" id="124"/>
    <lineage>
        <taxon>Bacteria</taxon>
        <taxon>Pseudomonadati</taxon>
        <taxon>Planctomycetota</taxon>
        <taxon>Planctomycetia</taxon>
        <taxon>Pirellulales</taxon>
        <taxon>Pirellulaceae</taxon>
        <taxon>Blastopirellula</taxon>
    </lineage>
</organism>
<dbReference type="PANTHER" id="PTHR43383:SF2">
    <property type="entry name" value="AMIDOHYDROLASE 2 FAMILY PROTEIN"/>
    <property type="match status" value="1"/>
</dbReference>
<dbReference type="SUPFAM" id="SSF51556">
    <property type="entry name" value="Metallo-dependent hydrolases"/>
    <property type="match status" value="1"/>
</dbReference>
<evidence type="ECO:0000259" key="1">
    <source>
        <dbReference type="Pfam" id="PF04909"/>
    </source>
</evidence>
<sequence>MDLSAIPLLDQHAHNLLKPEAADRKPFRAAFTEGYHSDIIAHHAQHTFFFRRSLREIGQLLACEPTEQAILTRRSQLSLEQLTAQCFTGANMEGILIDDGLLPGDILPLDWHQQFVPVQRLLRIEMLAEDLVTKATSLDNFLAQYRAALDPPPADVVGLKSIIAYRTGLDVQPVSIDNARAKFAVWQADAQNGWPRMVDKKLLDFLLLHALELAAHHQLPVQFHTGFGDPDLDLRLANPLHLRPLLEDHRYRGASFVLLHASYPFAREAGYLASVYPHVYLDLSLAVPYLSVSGMQRTVRELLELAPFTKLMYASDAHQIPELYYLAAKWGRTVLGNALDEAVRDTDLTADEADEVAEAVLHGNARRLYRLNTV</sequence>
<feature type="domain" description="Amidohydrolase-related" evidence="1">
    <location>
        <begin position="204"/>
        <end position="371"/>
    </location>
</feature>
<dbReference type="InterPro" id="IPR032466">
    <property type="entry name" value="Metal_Hydrolase"/>
</dbReference>
<dbReference type="InterPro" id="IPR006680">
    <property type="entry name" value="Amidohydro-rel"/>
</dbReference>
<protein>
    <submittedName>
        <fullName evidence="2">Amidohydrolase</fullName>
    </submittedName>
</protein>
<dbReference type="EMBL" id="PUIA01000035">
    <property type="protein sequence ID" value="PQO33384.1"/>
    <property type="molecule type" value="Genomic_DNA"/>
</dbReference>
<reference evidence="2 3" key="1">
    <citation type="submission" date="2018-02" db="EMBL/GenBank/DDBJ databases">
        <title>Comparative genomes isolates from brazilian mangrove.</title>
        <authorList>
            <person name="Araujo J.E."/>
            <person name="Taketani R.G."/>
            <person name="Silva M.C.P."/>
            <person name="Loureco M.V."/>
            <person name="Andreote F.D."/>
        </authorList>
    </citation>
    <scope>NUCLEOTIDE SEQUENCE [LARGE SCALE GENOMIC DNA]</scope>
    <source>
        <strain evidence="2 3">HEX-2 MGV</strain>
    </source>
</reference>
<keyword evidence="2" id="KW-0378">Hydrolase</keyword>
<dbReference type="OrthoDB" id="8244441at2"/>